<organism evidence="2 3">
    <name type="scientific">Lachnoclostridium phytofermentans</name>
    <dbReference type="NCBI Taxonomy" id="66219"/>
    <lineage>
        <taxon>Bacteria</taxon>
        <taxon>Bacillati</taxon>
        <taxon>Bacillota</taxon>
        <taxon>Clostridia</taxon>
        <taxon>Lachnospirales</taxon>
        <taxon>Lachnospiraceae</taxon>
    </lineage>
</organism>
<feature type="domain" description="DUF8091" evidence="1">
    <location>
        <begin position="29"/>
        <end position="182"/>
    </location>
</feature>
<evidence type="ECO:0000313" key="2">
    <source>
        <dbReference type="EMBL" id="HCL03220.1"/>
    </source>
</evidence>
<dbReference type="Proteomes" id="UP000262969">
    <property type="component" value="Unassembled WGS sequence"/>
</dbReference>
<dbReference type="InterPro" id="IPR058404">
    <property type="entry name" value="DUF8091"/>
</dbReference>
<sequence>MKQELFQTSCSLVIDQALQGNGIGTLSEKTIHAVLKHYYSPDASCHEQKVKNFVADILIEDHIIEIQTRHFYTLRRKLEAYLPEYEVTIVYPIAHTKWLSWINEETGEVSKPRKSPKTGVAYQIFPELYQIKDYLKNPNLRLNIISMDVEEYRLLNGWSKDKKKGSTRNDGIPVALFDEMVIATKDDYHKLLPANLPKQFTTKDYKKAAGVSQGIASTALNILYHMNTIDRVGKQGNAFLYEVIY</sequence>
<comment type="caution">
    <text evidence="2">The sequence shown here is derived from an EMBL/GenBank/DDBJ whole genome shotgun (WGS) entry which is preliminary data.</text>
</comment>
<reference evidence="2 3" key="1">
    <citation type="journal article" date="2018" name="Nat. Biotechnol.">
        <title>A standardized bacterial taxonomy based on genome phylogeny substantially revises the tree of life.</title>
        <authorList>
            <person name="Parks D.H."/>
            <person name="Chuvochina M."/>
            <person name="Waite D.W."/>
            <person name="Rinke C."/>
            <person name="Skarshewski A."/>
            <person name="Chaumeil P.A."/>
            <person name="Hugenholtz P."/>
        </authorList>
    </citation>
    <scope>NUCLEOTIDE SEQUENCE [LARGE SCALE GENOMIC DNA]</scope>
    <source>
        <strain evidence="2">UBA11728</strain>
    </source>
</reference>
<accession>A0A3D2X7U0</accession>
<evidence type="ECO:0000313" key="3">
    <source>
        <dbReference type="Proteomes" id="UP000262969"/>
    </source>
</evidence>
<dbReference type="Pfam" id="PF26351">
    <property type="entry name" value="DUF8091"/>
    <property type="match status" value="1"/>
</dbReference>
<gene>
    <name evidence="2" type="ORF">DHW61_12575</name>
</gene>
<proteinExistence type="predicted"/>
<dbReference type="EMBL" id="DPVV01000426">
    <property type="protein sequence ID" value="HCL03220.1"/>
    <property type="molecule type" value="Genomic_DNA"/>
</dbReference>
<evidence type="ECO:0000259" key="1">
    <source>
        <dbReference type="Pfam" id="PF26351"/>
    </source>
</evidence>
<name>A0A3D2X7U0_9FIRM</name>
<dbReference type="AlphaFoldDB" id="A0A3D2X7U0"/>
<protein>
    <recommendedName>
        <fullName evidence="1">DUF8091 domain-containing protein</fullName>
    </recommendedName>
</protein>